<reference evidence="2" key="2">
    <citation type="submission" date="2022-09" db="EMBL/GenBank/DDBJ databases">
        <authorList>
            <person name="Sun Q."/>
            <person name="Ohkuma M."/>
        </authorList>
    </citation>
    <scope>NUCLEOTIDE SEQUENCE</scope>
    <source>
        <strain evidence="2">JCM 13583</strain>
    </source>
</reference>
<evidence type="ECO:0000313" key="2">
    <source>
        <dbReference type="EMBL" id="GGM72176.1"/>
    </source>
</evidence>
<dbReference type="GO" id="GO:0016787">
    <property type="term" value="F:hydrolase activity"/>
    <property type="evidence" value="ECO:0007669"/>
    <property type="project" value="UniProtKB-KW"/>
</dbReference>
<dbReference type="PROSITE" id="PS50263">
    <property type="entry name" value="CN_HYDROLASE"/>
    <property type="match status" value="1"/>
</dbReference>
<reference evidence="2" key="1">
    <citation type="journal article" date="2014" name="Int. J. Syst. Evol. Microbiol.">
        <title>Complete genome sequence of Corynebacterium casei LMG S-19264T (=DSM 44701T), isolated from a smear-ripened cheese.</title>
        <authorList>
            <consortium name="US DOE Joint Genome Institute (JGI-PGF)"/>
            <person name="Walter F."/>
            <person name="Albersmeier A."/>
            <person name="Kalinowski J."/>
            <person name="Ruckert C."/>
        </authorList>
    </citation>
    <scope>NUCLEOTIDE SEQUENCE</scope>
    <source>
        <strain evidence="2">JCM 13583</strain>
    </source>
</reference>
<dbReference type="Gene3D" id="3.60.110.10">
    <property type="entry name" value="Carbon-nitrogen hydrolase"/>
    <property type="match status" value="1"/>
</dbReference>
<dbReference type="Proteomes" id="UP000632195">
    <property type="component" value="Unassembled WGS sequence"/>
</dbReference>
<name>A0AA37BR25_9ARCH</name>
<dbReference type="InterPro" id="IPR003010">
    <property type="entry name" value="C-N_Hydrolase"/>
</dbReference>
<comment type="caution">
    <text evidence="2">The sequence shown here is derived from an EMBL/GenBank/DDBJ whole genome shotgun (WGS) entry which is preliminary data.</text>
</comment>
<keyword evidence="2" id="KW-0378">Hydrolase</keyword>
<keyword evidence="3" id="KW-1185">Reference proteome</keyword>
<dbReference type="Pfam" id="PF00795">
    <property type="entry name" value="CN_hydrolase"/>
    <property type="match status" value="1"/>
</dbReference>
<dbReference type="InterPro" id="IPR036526">
    <property type="entry name" value="C-N_Hydrolase_sf"/>
</dbReference>
<dbReference type="PANTHER" id="PTHR23088">
    <property type="entry name" value="NITRILASE-RELATED"/>
    <property type="match status" value="1"/>
</dbReference>
<dbReference type="PANTHER" id="PTHR23088:SF27">
    <property type="entry name" value="DEAMINATED GLUTATHIONE AMIDASE"/>
    <property type="match status" value="1"/>
</dbReference>
<feature type="domain" description="CN hydrolase" evidence="1">
    <location>
        <begin position="4"/>
        <end position="244"/>
    </location>
</feature>
<gene>
    <name evidence="2" type="ORF">GCM10007108_07970</name>
</gene>
<organism evidence="2 3">
    <name type="scientific">Thermogymnomonas acidicola</name>
    <dbReference type="NCBI Taxonomy" id="399579"/>
    <lineage>
        <taxon>Archaea</taxon>
        <taxon>Methanobacteriati</taxon>
        <taxon>Thermoplasmatota</taxon>
        <taxon>Thermoplasmata</taxon>
        <taxon>Thermoplasmatales</taxon>
        <taxon>Thermogymnomonas</taxon>
    </lineage>
</organism>
<dbReference type="SUPFAM" id="SSF56317">
    <property type="entry name" value="Carbon-nitrogen hydrolase"/>
    <property type="match status" value="1"/>
</dbReference>
<dbReference type="AlphaFoldDB" id="A0AA37BR25"/>
<evidence type="ECO:0000259" key="1">
    <source>
        <dbReference type="PROSITE" id="PS50263"/>
    </source>
</evidence>
<dbReference type="EMBL" id="BMNY01000001">
    <property type="protein sequence ID" value="GGM72176.1"/>
    <property type="molecule type" value="Genomic_DNA"/>
</dbReference>
<evidence type="ECO:0000313" key="3">
    <source>
        <dbReference type="Proteomes" id="UP000632195"/>
    </source>
</evidence>
<dbReference type="RefSeq" id="WP_188680510.1">
    <property type="nucleotide sequence ID" value="NZ_BMNY01000001.1"/>
</dbReference>
<protein>
    <submittedName>
        <fullName evidence="2">Carbon-nitrogen hydrolase</fullName>
    </submittedName>
</protein>
<proteinExistence type="predicted"/>
<accession>A0AA37BR25</accession>
<sequence>MHRFSVEIVQMSPSASKEENLEKCLRAFDTVRPGSTDLVVFPEYQMLMPDFENPERVNREAEAISGPFMERMVESARKYSTNLVVSIVESNFGSLRPFNTSTVVTELGLVERKYQKVHLNARSGPQERRVFEKGYAPIEPFYVGELNIGILKGEDILYPEQARYLTLLGSEVLVVQAAWSSVTDISEMWFPILRTRAVENSCFVIASDNAGGQFYGHSCVISPLGQVISDAGQDECVIHVDIDLDLLRVARGEGDPFEDRRRDLYNINGL</sequence>